<evidence type="ECO:0000313" key="5">
    <source>
        <dbReference type="EMBL" id="PLR21857.1"/>
    </source>
</evidence>
<dbReference type="SMART" id="SM00342">
    <property type="entry name" value="HTH_ARAC"/>
    <property type="match status" value="1"/>
</dbReference>
<dbReference type="InterPro" id="IPR050204">
    <property type="entry name" value="AraC_XylS_family_regulators"/>
</dbReference>
<name>A0A2N5D727_9CAUL</name>
<dbReference type="InterPro" id="IPR009057">
    <property type="entry name" value="Homeodomain-like_sf"/>
</dbReference>
<dbReference type="SUPFAM" id="SSF46689">
    <property type="entry name" value="Homeodomain-like"/>
    <property type="match status" value="2"/>
</dbReference>
<dbReference type="OrthoDB" id="110167at2"/>
<dbReference type="GO" id="GO:0003700">
    <property type="term" value="F:DNA-binding transcription factor activity"/>
    <property type="evidence" value="ECO:0007669"/>
    <property type="project" value="InterPro"/>
</dbReference>
<dbReference type="Gene3D" id="1.10.10.60">
    <property type="entry name" value="Homeodomain-like"/>
    <property type="match status" value="2"/>
</dbReference>
<dbReference type="InterPro" id="IPR018060">
    <property type="entry name" value="HTH_AraC"/>
</dbReference>
<protein>
    <submittedName>
        <fullName evidence="5">AraC family transcriptional regulator</fullName>
    </submittedName>
</protein>
<evidence type="ECO:0000256" key="2">
    <source>
        <dbReference type="ARBA" id="ARBA00023125"/>
    </source>
</evidence>
<gene>
    <name evidence="5" type="ORF">SGCZBJ_19990</name>
</gene>
<dbReference type="AlphaFoldDB" id="A0A2N5D727"/>
<dbReference type="PANTHER" id="PTHR46796">
    <property type="entry name" value="HTH-TYPE TRANSCRIPTIONAL ACTIVATOR RHAS-RELATED"/>
    <property type="match status" value="1"/>
</dbReference>
<dbReference type="Pfam" id="PF12833">
    <property type="entry name" value="HTH_18"/>
    <property type="match status" value="1"/>
</dbReference>
<dbReference type="Proteomes" id="UP000234479">
    <property type="component" value="Unassembled WGS sequence"/>
</dbReference>
<keyword evidence="3" id="KW-0804">Transcription</keyword>
<dbReference type="GO" id="GO:0043565">
    <property type="term" value="F:sequence-specific DNA binding"/>
    <property type="evidence" value="ECO:0007669"/>
    <property type="project" value="InterPro"/>
</dbReference>
<keyword evidence="1" id="KW-0805">Transcription regulation</keyword>
<evidence type="ECO:0000259" key="4">
    <source>
        <dbReference type="PROSITE" id="PS01124"/>
    </source>
</evidence>
<dbReference type="RefSeq" id="WP_101719694.1">
    <property type="nucleotide sequence ID" value="NZ_PJRS01000041.1"/>
</dbReference>
<dbReference type="PROSITE" id="PS00041">
    <property type="entry name" value="HTH_ARAC_FAMILY_1"/>
    <property type="match status" value="1"/>
</dbReference>
<sequence length="289" mass="31268">MAAPRTAFAPGRFYGAPTIERRLPGVRLAHLAATMSAEHVDEHSHDDAHFVLATHGRYETEAWGPQTEGPVLVYNPPGVIHRDRFVETGGYFLAVSFTAGDWRALANGGAAIDALRLTGPVARRAALRLTRSLLSADAEPLSLEGLSLELAAEALAPLRDGDHRPPWLDLAETYLADAFDQPIGVADLARAAGVHPVHLARGYRRWLGAAPGERLRARRLERAADLLMRGRMPIGEIALAAGFCDQSHLNRQFRQAYGVTPGEFARLCSSRPARRPDVSGVQDEAAPAS</sequence>
<comment type="caution">
    <text evidence="5">The sequence shown here is derived from an EMBL/GenBank/DDBJ whole genome shotgun (WGS) entry which is preliminary data.</text>
</comment>
<dbReference type="EMBL" id="PJRS01000041">
    <property type="protein sequence ID" value="PLR21857.1"/>
    <property type="molecule type" value="Genomic_DNA"/>
</dbReference>
<organism evidence="5 6">
    <name type="scientific">Caulobacter zeae</name>
    <dbReference type="NCBI Taxonomy" id="2055137"/>
    <lineage>
        <taxon>Bacteria</taxon>
        <taxon>Pseudomonadati</taxon>
        <taxon>Pseudomonadota</taxon>
        <taxon>Alphaproteobacteria</taxon>
        <taxon>Caulobacterales</taxon>
        <taxon>Caulobacteraceae</taxon>
        <taxon>Caulobacter</taxon>
    </lineage>
</organism>
<evidence type="ECO:0000256" key="1">
    <source>
        <dbReference type="ARBA" id="ARBA00023015"/>
    </source>
</evidence>
<accession>A0A2N5D727</accession>
<evidence type="ECO:0000256" key="3">
    <source>
        <dbReference type="ARBA" id="ARBA00023163"/>
    </source>
</evidence>
<evidence type="ECO:0000313" key="6">
    <source>
        <dbReference type="Proteomes" id="UP000234479"/>
    </source>
</evidence>
<proteinExistence type="predicted"/>
<keyword evidence="6" id="KW-1185">Reference proteome</keyword>
<keyword evidence="2" id="KW-0238">DNA-binding</keyword>
<dbReference type="InterPro" id="IPR018062">
    <property type="entry name" value="HTH_AraC-typ_CS"/>
</dbReference>
<dbReference type="PROSITE" id="PS01124">
    <property type="entry name" value="HTH_ARAC_FAMILY_2"/>
    <property type="match status" value="1"/>
</dbReference>
<feature type="domain" description="HTH araC/xylS-type" evidence="4">
    <location>
        <begin position="169"/>
        <end position="267"/>
    </location>
</feature>
<reference evidence="5 6" key="1">
    <citation type="submission" date="2017-12" db="EMBL/GenBank/DDBJ databases">
        <title>The genome sequence of Caulobacter sp. 410.</title>
        <authorList>
            <person name="Gao J."/>
            <person name="Mao X."/>
            <person name="Sun J."/>
        </authorList>
    </citation>
    <scope>NUCLEOTIDE SEQUENCE [LARGE SCALE GENOMIC DNA]</scope>
    <source>
        <strain evidence="5 6">410</strain>
    </source>
</reference>